<dbReference type="EMBL" id="UOEY01000021">
    <property type="protein sequence ID" value="VAW35841.1"/>
    <property type="molecule type" value="Genomic_DNA"/>
</dbReference>
<name>A0A3B0UY84_9ZZZZ</name>
<evidence type="ECO:0000259" key="1">
    <source>
        <dbReference type="Pfam" id="PF07238"/>
    </source>
</evidence>
<accession>A0A3B0UY84</accession>
<dbReference type="Pfam" id="PF07238">
    <property type="entry name" value="PilZ"/>
    <property type="match status" value="1"/>
</dbReference>
<dbReference type="GO" id="GO:0035438">
    <property type="term" value="F:cyclic-di-GMP binding"/>
    <property type="evidence" value="ECO:0007669"/>
    <property type="project" value="InterPro"/>
</dbReference>
<gene>
    <name evidence="2" type="ORF">MNBD_DELTA04-747</name>
</gene>
<evidence type="ECO:0000313" key="2">
    <source>
        <dbReference type="EMBL" id="VAW35841.1"/>
    </source>
</evidence>
<dbReference type="InterPro" id="IPR009875">
    <property type="entry name" value="PilZ_domain"/>
</dbReference>
<organism evidence="2">
    <name type="scientific">hydrothermal vent metagenome</name>
    <dbReference type="NCBI Taxonomy" id="652676"/>
    <lineage>
        <taxon>unclassified sequences</taxon>
        <taxon>metagenomes</taxon>
        <taxon>ecological metagenomes</taxon>
    </lineage>
</organism>
<dbReference type="AlphaFoldDB" id="A0A3B0UY84"/>
<reference evidence="2" key="1">
    <citation type="submission" date="2018-06" db="EMBL/GenBank/DDBJ databases">
        <authorList>
            <person name="Zhirakovskaya E."/>
        </authorList>
    </citation>
    <scope>NUCLEOTIDE SEQUENCE</scope>
</reference>
<sequence length="156" mass="17651">METVKIFVRPDNTVTIVCPSCSRVKNTSVSAYKDKCHNIKVRCPCGTQFILHLDFRRYFRKPADLPGVYKIVKPPGMGCGDINIKDISLGGIGFTVFGTNRIEVGQTLSLDFTLDDKKKTRLKKEVVVQSIDGDFIGSRFSDNELFEKELGFYLRF</sequence>
<protein>
    <recommendedName>
        <fullName evidence="1">PilZ domain-containing protein</fullName>
    </recommendedName>
</protein>
<proteinExistence type="predicted"/>
<dbReference type="Gene3D" id="2.40.10.220">
    <property type="entry name" value="predicted glycosyltransferase like domains"/>
    <property type="match status" value="1"/>
</dbReference>
<feature type="domain" description="PilZ" evidence="1">
    <location>
        <begin position="56"/>
        <end position="142"/>
    </location>
</feature>